<reference evidence="2" key="1">
    <citation type="journal article" date="2019" name="Emerg. Microbes Infect.">
        <title>Comprehensive subspecies identification of 175 nontuberculous mycobacteria species based on 7547 genomic profiles.</title>
        <authorList>
            <person name="Matsumoto Y."/>
            <person name="Kinjo T."/>
            <person name="Motooka D."/>
            <person name="Nabeya D."/>
            <person name="Jung N."/>
            <person name="Uechi K."/>
            <person name="Horii T."/>
            <person name="Iida T."/>
            <person name="Fujita J."/>
            <person name="Nakamura S."/>
        </authorList>
    </citation>
    <scope>NUCLEOTIDE SEQUENCE [LARGE SCALE GENOMIC DNA]</scope>
    <source>
        <strain evidence="2">JCM 13671</strain>
    </source>
</reference>
<feature type="compositionally biased region" description="Basic and acidic residues" evidence="1">
    <location>
        <begin position="28"/>
        <end position="67"/>
    </location>
</feature>
<evidence type="ECO:0008006" key="4">
    <source>
        <dbReference type="Google" id="ProtNLM"/>
    </source>
</evidence>
<feature type="region of interest" description="Disordered" evidence="1">
    <location>
        <begin position="1"/>
        <end position="92"/>
    </location>
</feature>
<evidence type="ECO:0000313" key="2">
    <source>
        <dbReference type="EMBL" id="BBZ33053.1"/>
    </source>
</evidence>
<gene>
    <name evidence="2" type="ORF">MCNF_16580</name>
</gene>
<keyword evidence="3" id="KW-1185">Reference proteome</keyword>
<dbReference type="EMBL" id="AP022612">
    <property type="protein sequence ID" value="BBZ33053.1"/>
    <property type="molecule type" value="Genomic_DNA"/>
</dbReference>
<accession>A0A7I7XVH0</accession>
<evidence type="ECO:0000313" key="3">
    <source>
        <dbReference type="Proteomes" id="UP000466931"/>
    </source>
</evidence>
<feature type="compositionally biased region" description="Low complexity" evidence="1">
    <location>
        <begin position="1"/>
        <end position="16"/>
    </location>
</feature>
<dbReference type="Proteomes" id="UP000466931">
    <property type="component" value="Chromosome"/>
</dbReference>
<reference evidence="2" key="2">
    <citation type="submission" date="2020-02" db="EMBL/GenBank/DDBJ databases">
        <authorList>
            <person name="Matsumoto Y."/>
            <person name="Motooka D."/>
            <person name="Nakamura S."/>
        </authorList>
    </citation>
    <scope>NUCLEOTIDE SEQUENCE</scope>
    <source>
        <strain evidence="2">JCM 13671</strain>
    </source>
</reference>
<dbReference type="AlphaFoldDB" id="A0A7I7XVH0"/>
<sequence length="549" mass="59134">MAIAQGAAEAGAETEGPSGPSASSTDTTPKREARAKTLTDRVERSVTRAVERIESRRPARTLRDPGDRLSASANPSARQLDRPLPRAPRAPLRSVELLSNVGLARPTTEQTTVTATDPLATEDQLAAERRAAQIAKRPIVQLTKLVLKVGWYLSAQRNFALVGGVDRENLAQLDRSLDEYVNQAAMEVQLLNPNRPRLIQQVMPPHTWGGQSVGGTRIWYDNPDTVYRFVGVNAASTYVIEGTYNPDAVPVDTNFSVLTGLNGETAVNRSWDEIEKDEITGTFKIYVGSDPTRKDDPNYLYLTPQATLITTRNTLSDKAAEEAMGLTITRTSGPPNSLFAQIGGFLIPGIGPAITKNPTLVKLVSLIPPLPRPPLVLQAVETSLLMLILGITKQDEYIAVATRDPATGQLRQPNTLSAPAHNAQFLATQRQSTGYFQLADDEALVVRVTPNGAGYFNVPVTNVWTITDNDPGASLNSAHAVDPDGDGTYLVVISPTDPGVANWVSTGGLNQGTLSIRFQDVDPTLGEPEITAEKMTHAEVQALLAQQSA</sequence>
<name>A0A7I7XVH0_9MYCO</name>
<protein>
    <recommendedName>
        <fullName evidence="4">DUF1214 domain-containing protein</fullName>
    </recommendedName>
</protein>
<proteinExistence type="predicted"/>
<evidence type="ECO:0000256" key="1">
    <source>
        <dbReference type="SAM" id="MobiDB-lite"/>
    </source>
</evidence>
<organism evidence="2 3">
    <name type="scientific">Mycolicibacterium confluentis</name>
    <dbReference type="NCBI Taxonomy" id="28047"/>
    <lineage>
        <taxon>Bacteria</taxon>
        <taxon>Bacillati</taxon>
        <taxon>Actinomycetota</taxon>
        <taxon>Actinomycetes</taxon>
        <taxon>Mycobacteriales</taxon>
        <taxon>Mycobacteriaceae</taxon>
        <taxon>Mycolicibacterium</taxon>
    </lineage>
</organism>